<evidence type="ECO:0000313" key="2">
    <source>
        <dbReference type="EMBL" id="KAF9610084.1"/>
    </source>
</evidence>
<protein>
    <recommendedName>
        <fullName evidence="1">NB-ARC domain-containing protein</fullName>
    </recommendedName>
</protein>
<dbReference type="EMBL" id="JADFTS010000004">
    <property type="protein sequence ID" value="KAF9610084.1"/>
    <property type="molecule type" value="Genomic_DNA"/>
</dbReference>
<dbReference type="AlphaFoldDB" id="A0A835I3Y8"/>
<feature type="domain" description="NB-ARC" evidence="1">
    <location>
        <begin position="71"/>
        <end position="183"/>
    </location>
</feature>
<evidence type="ECO:0000259" key="1">
    <source>
        <dbReference type="Pfam" id="PF00931"/>
    </source>
</evidence>
<dbReference type="InterPro" id="IPR002182">
    <property type="entry name" value="NB-ARC"/>
</dbReference>
<evidence type="ECO:0000313" key="3">
    <source>
        <dbReference type="Proteomes" id="UP000631114"/>
    </source>
</evidence>
<organism evidence="2 3">
    <name type="scientific">Coptis chinensis</name>
    <dbReference type="NCBI Taxonomy" id="261450"/>
    <lineage>
        <taxon>Eukaryota</taxon>
        <taxon>Viridiplantae</taxon>
        <taxon>Streptophyta</taxon>
        <taxon>Embryophyta</taxon>
        <taxon>Tracheophyta</taxon>
        <taxon>Spermatophyta</taxon>
        <taxon>Magnoliopsida</taxon>
        <taxon>Ranunculales</taxon>
        <taxon>Ranunculaceae</taxon>
        <taxon>Coptidoideae</taxon>
        <taxon>Coptis</taxon>
    </lineage>
</organism>
<dbReference type="Gene3D" id="3.40.50.300">
    <property type="entry name" value="P-loop containing nucleotide triphosphate hydrolases"/>
    <property type="match status" value="1"/>
</dbReference>
<proteinExistence type="predicted"/>
<comment type="caution">
    <text evidence="2">The sequence shown here is derived from an EMBL/GenBank/DDBJ whole genome shotgun (WGS) entry which is preliminary data.</text>
</comment>
<dbReference type="SUPFAM" id="SSF52540">
    <property type="entry name" value="P-loop containing nucleoside triphosphate hydrolases"/>
    <property type="match status" value="1"/>
</dbReference>
<accession>A0A835I3Y8</accession>
<reference evidence="2 3" key="1">
    <citation type="submission" date="2020-10" db="EMBL/GenBank/DDBJ databases">
        <title>The Coptis chinensis genome and diversification of protoberbering-type alkaloids.</title>
        <authorList>
            <person name="Wang B."/>
            <person name="Shu S."/>
            <person name="Song C."/>
            <person name="Liu Y."/>
        </authorList>
    </citation>
    <scope>NUCLEOTIDE SEQUENCE [LARGE SCALE GENOMIC DNA]</scope>
    <source>
        <strain evidence="2">HL-2020</strain>
        <tissue evidence="2">Leaf</tissue>
    </source>
</reference>
<dbReference type="Pfam" id="PF00931">
    <property type="entry name" value="NB-ARC"/>
    <property type="match status" value="1"/>
</dbReference>
<dbReference type="InterPro" id="IPR027417">
    <property type="entry name" value="P-loop_NTPase"/>
</dbReference>
<keyword evidence="3" id="KW-1185">Reference proteome</keyword>
<dbReference type="PRINTS" id="PR00364">
    <property type="entry name" value="DISEASERSIST"/>
</dbReference>
<dbReference type="PANTHER" id="PTHR36766:SF40">
    <property type="entry name" value="DISEASE RESISTANCE PROTEIN RGA3"/>
    <property type="match status" value="1"/>
</dbReference>
<gene>
    <name evidence="2" type="ORF">IFM89_019924</name>
</gene>
<sequence length="183" mass="20456">MAEAILSVVLDQLTSFIRMKLNRRIEGIREGLDGIALSKDQLGLVQSHGHKEPPQLTSSVVDVSEIFGRDQDKQEILSKLLCETSQQETQVRTPILSIVGTGGFGKTTLAQLLYNEGTITTTFELKIWVCVSEPFDLERVAREIIAQATREKLSKNVVGWELLHQHLCNSVKGKRFLLVLDDV</sequence>
<dbReference type="GO" id="GO:0043531">
    <property type="term" value="F:ADP binding"/>
    <property type="evidence" value="ECO:0007669"/>
    <property type="project" value="InterPro"/>
</dbReference>
<dbReference type="Proteomes" id="UP000631114">
    <property type="component" value="Unassembled WGS sequence"/>
</dbReference>
<name>A0A835I3Y8_9MAGN</name>
<dbReference type="PANTHER" id="PTHR36766">
    <property type="entry name" value="PLANT BROAD-SPECTRUM MILDEW RESISTANCE PROTEIN RPW8"/>
    <property type="match status" value="1"/>
</dbReference>
<dbReference type="OrthoDB" id="5279713at2759"/>